<keyword evidence="2" id="KW-0540">Nuclease</keyword>
<keyword evidence="2" id="KW-0255">Endonuclease</keyword>
<dbReference type="InterPro" id="IPR012296">
    <property type="entry name" value="Nuclease_put_TT1808"/>
</dbReference>
<dbReference type="KEGG" id="coh:EAV92_21660"/>
<proteinExistence type="predicted"/>
<gene>
    <name evidence="2" type="ORF">EAV92_21660</name>
</gene>
<dbReference type="PANTHER" id="PTHR34107">
    <property type="entry name" value="SLL0198 PROTEIN-RELATED"/>
    <property type="match status" value="1"/>
</dbReference>
<protein>
    <submittedName>
        <fullName evidence="2">Uma2 family endonuclease</fullName>
    </submittedName>
</protein>
<reference evidence="2 3" key="1">
    <citation type="submission" date="2018-10" db="EMBL/GenBank/DDBJ databases">
        <title>Genome Sequence of Cohnella sp.</title>
        <authorList>
            <person name="Srinivasan S."/>
            <person name="Kim M.K."/>
        </authorList>
    </citation>
    <scope>NUCLEOTIDE SEQUENCE [LARGE SCALE GENOMIC DNA]</scope>
    <source>
        <strain evidence="2 3">18JY8-7</strain>
    </source>
</reference>
<dbReference type="GO" id="GO:0004519">
    <property type="term" value="F:endonuclease activity"/>
    <property type="evidence" value="ECO:0007669"/>
    <property type="project" value="UniProtKB-KW"/>
</dbReference>
<dbReference type="InterPro" id="IPR011335">
    <property type="entry name" value="Restrct_endonuc-II-like"/>
</dbReference>
<dbReference type="InterPro" id="IPR008538">
    <property type="entry name" value="Uma2"/>
</dbReference>
<evidence type="ECO:0000313" key="2">
    <source>
        <dbReference type="EMBL" id="AYQ74929.1"/>
    </source>
</evidence>
<organism evidence="2 3">
    <name type="scientific">Cohnella candidum</name>
    <dbReference type="NCBI Taxonomy" id="2674991"/>
    <lineage>
        <taxon>Bacteria</taxon>
        <taxon>Bacillati</taxon>
        <taxon>Bacillota</taxon>
        <taxon>Bacilli</taxon>
        <taxon>Bacillales</taxon>
        <taxon>Paenibacillaceae</taxon>
        <taxon>Cohnella</taxon>
    </lineage>
</organism>
<name>A0A3G3K584_9BACL</name>
<dbReference type="EMBL" id="CP033433">
    <property type="protein sequence ID" value="AYQ74929.1"/>
    <property type="molecule type" value="Genomic_DNA"/>
</dbReference>
<evidence type="ECO:0000259" key="1">
    <source>
        <dbReference type="Pfam" id="PF05685"/>
    </source>
</evidence>
<keyword evidence="2" id="KW-0378">Hydrolase</keyword>
<dbReference type="Proteomes" id="UP000269097">
    <property type="component" value="Chromosome"/>
</dbReference>
<dbReference type="Gene3D" id="3.90.1570.10">
    <property type="entry name" value="tt1808, chain A"/>
    <property type="match status" value="1"/>
</dbReference>
<accession>A0A3G3K584</accession>
<dbReference type="AlphaFoldDB" id="A0A3G3K584"/>
<feature type="domain" description="Putative restriction endonuclease" evidence="1">
    <location>
        <begin position="25"/>
        <end position="103"/>
    </location>
</feature>
<dbReference type="Pfam" id="PF05685">
    <property type="entry name" value="Uma2"/>
    <property type="match status" value="1"/>
</dbReference>
<keyword evidence="3" id="KW-1185">Reference proteome</keyword>
<evidence type="ECO:0000313" key="3">
    <source>
        <dbReference type="Proteomes" id="UP000269097"/>
    </source>
</evidence>
<dbReference type="SUPFAM" id="SSF52980">
    <property type="entry name" value="Restriction endonuclease-like"/>
    <property type="match status" value="1"/>
</dbReference>
<sequence>MLISTVLFPVLETLCIPAAQRGPDNRDHKDRYQGIPALAVEVLSVSTRSKDLVKKLDLYMQCAVKEYWVVDPINESVTIYQLADGDILNNSTYLKSADQETESYHFGGLRVALREIFG</sequence>
<dbReference type="CDD" id="cd06260">
    <property type="entry name" value="DUF820-like"/>
    <property type="match status" value="1"/>
</dbReference>
<dbReference type="PANTHER" id="PTHR34107:SF4">
    <property type="entry name" value="SLL1222 PROTEIN"/>
    <property type="match status" value="1"/>
</dbReference>